<dbReference type="InterPro" id="IPR002035">
    <property type="entry name" value="VWF_A"/>
</dbReference>
<evidence type="ECO:0000313" key="4">
    <source>
        <dbReference type="Proteomes" id="UP001164746"/>
    </source>
</evidence>
<feature type="compositionally biased region" description="Polar residues" evidence="1">
    <location>
        <begin position="123"/>
        <end position="133"/>
    </location>
</feature>
<accession>A0ABY7EM59</accession>
<feature type="compositionally biased region" description="Polar residues" evidence="1">
    <location>
        <begin position="333"/>
        <end position="346"/>
    </location>
</feature>
<feature type="domain" description="VWFA" evidence="2">
    <location>
        <begin position="175"/>
        <end position="351"/>
    </location>
</feature>
<feature type="compositionally biased region" description="Polar residues" evidence="1">
    <location>
        <begin position="63"/>
        <end position="79"/>
    </location>
</feature>
<organism evidence="3 4">
    <name type="scientific">Mya arenaria</name>
    <name type="common">Soft-shell clam</name>
    <dbReference type="NCBI Taxonomy" id="6604"/>
    <lineage>
        <taxon>Eukaryota</taxon>
        <taxon>Metazoa</taxon>
        <taxon>Spiralia</taxon>
        <taxon>Lophotrochozoa</taxon>
        <taxon>Mollusca</taxon>
        <taxon>Bivalvia</taxon>
        <taxon>Autobranchia</taxon>
        <taxon>Heteroconchia</taxon>
        <taxon>Euheterodonta</taxon>
        <taxon>Imparidentia</taxon>
        <taxon>Neoheterodontei</taxon>
        <taxon>Myida</taxon>
        <taxon>Myoidea</taxon>
        <taxon>Myidae</taxon>
        <taxon>Mya</taxon>
    </lineage>
</organism>
<dbReference type="InterPro" id="IPR036465">
    <property type="entry name" value="vWFA_dom_sf"/>
</dbReference>
<feature type="region of interest" description="Disordered" evidence="1">
    <location>
        <begin position="333"/>
        <end position="358"/>
    </location>
</feature>
<dbReference type="CDD" id="cd00198">
    <property type="entry name" value="vWFA"/>
    <property type="match status" value="1"/>
</dbReference>
<gene>
    <name evidence="3" type="ORF">MAR_018234</name>
</gene>
<feature type="compositionally biased region" description="Polar residues" evidence="1">
    <location>
        <begin position="89"/>
        <end position="111"/>
    </location>
</feature>
<dbReference type="PROSITE" id="PS50234">
    <property type="entry name" value="VWFA"/>
    <property type="match status" value="1"/>
</dbReference>
<evidence type="ECO:0000313" key="3">
    <source>
        <dbReference type="EMBL" id="WAR08276.1"/>
    </source>
</evidence>
<sequence>MEIDKVEVKLYALAQLNSRVKLLNETNREKEGRFTELQTQLWDLRNAFNKLQTDMLDRREKTTSNQNHCPNRTTTSARADNTDSHSEALYTTSYQESKNCGVTQPSSNSKSLQKEKIDVETPATGNEASSDNPLSFKDDVVRQRVKAYKSGLLEWHSLALREGKFDSRTDSNGIRNVVLIDISESIVNGWTQVKTFFNGFLSGLASSIEFGINQERVAIATFGHETKVQQKLTGDIGKLKSAFEKISLGGPTPLAAGLLMSLAAVGSFERTGSIAVVNGTELHSRIIIVTDGCSTETDLYMGPDVADDSKLEEKLKEMQENSEKLKELLMNAQDSPNPYSESTGSNLPALGSRVSRGPDWNYSDDQDKWMPGTIVGHTSDDQVWVDWDAPNTGVGNYRYGLGGAYDVIIIDEGRTLEDGETLAVGCKVRPGIGFKNSATNIGSQTIGTVLRIKLDRGQPKAVVRWGSGQRGEYTYIAHGSTQPEVELVSQ</sequence>
<evidence type="ECO:0000259" key="2">
    <source>
        <dbReference type="PROSITE" id="PS50234"/>
    </source>
</evidence>
<keyword evidence="4" id="KW-1185">Reference proteome</keyword>
<dbReference type="EMBL" id="CP111017">
    <property type="protein sequence ID" value="WAR08276.1"/>
    <property type="molecule type" value="Genomic_DNA"/>
</dbReference>
<dbReference type="SUPFAM" id="SSF53300">
    <property type="entry name" value="vWA-like"/>
    <property type="match status" value="1"/>
</dbReference>
<feature type="region of interest" description="Disordered" evidence="1">
    <location>
        <begin position="58"/>
        <end position="134"/>
    </location>
</feature>
<evidence type="ECO:0000256" key="1">
    <source>
        <dbReference type="SAM" id="MobiDB-lite"/>
    </source>
</evidence>
<dbReference type="InterPro" id="IPR037252">
    <property type="entry name" value="Mib_Herc2_sf"/>
</dbReference>
<name>A0ABY7EM59_MYAAR</name>
<dbReference type="Proteomes" id="UP001164746">
    <property type="component" value="Chromosome 6"/>
</dbReference>
<dbReference type="Gene3D" id="2.30.30.40">
    <property type="entry name" value="SH3 Domains"/>
    <property type="match status" value="1"/>
</dbReference>
<reference evidence="3" key="1">
    <citation type="submission" date="2022-11" db="EMBL/GenBank/DDBJ databases">
        <title>Centuries of genome instability and evolution in soft-shell clam transmissible cancer (bioRxiv).</title>
        <authorList>
            <person name="Hart S.F.M."/>
            <person name="Yonemitsu M.A."/>
            <person name="Giersch R.M."/>
            <person name="Beal B.F."/>
            <person name="Arriagada G."/>
            <person name="Davis B.W."/>
            <person name="Ostrander E.A."/>
            <person name="Goff S.P."/>
            <person name="Metzger M.J."/>
        </authorList>
    </citation>
    <scope>NUCLEOTIDE SEQUENCE</scope>
    <source>
        <strain evidence="3">MELC-2E11</strain>
        <tissue evidence="3">Siphon/mantle</tissue>
    </source>
</reference>
<dbReference type="SMART" id="SM00327">
    <property type="entry name" value="VWA"/>
    <property type="match status" value="1"/>
</dbReference>
<proteinExistence type="predicted"/>
<dbReference type="Pfam" id="PF00092">
    <property type="entry name" value="VWA"/>
    <property type="match status" value="1"/>
</dbReference>
<dbReference type="SUPFAM" id="SSF159034">
    <property type="entry name" value="Mib/herc2 domain-like"/>
    <property type="match status" value="1"/>
</dbReference>
<protein>
    <recommendedName>
        <fullName evidence="2">VWFA domain-containing protein</fullName>
    </recommendedName>
</protein>
<dbReference type="Gene3D" id="3.40.50.410">
    <property type="entry name" value="von Willebrand factor, type A domain"/>
    <property type="match status" value="1"/>
</dbReference>